<name>W0FH43_9BACT</name>
<accession>W0FH43</accession>
<evidence type="ECO:0000313" key="1">
    <source>
        <dbReference type="EMBL" id="AHF24026.1"/>
    </source>
</evidence>
<protein>
    <submittedName>
        <fullName evidence="1">Uncharacterized protein</fullName>
    </submittedName>
</protein>
<sequence length="44" mass="4847">GTRRGLTGYDPGQTKNCRAVFEQADAQVREEKKLLKSPGAVTRL</sequence>
<feature type="non-terminal residue" evidence="1">
    <location>
        <position position="1"/>
    </location>
</feature>
<organism evidence="1">
    <name type="scientific">uncultured bacterium Contig1756</name>
    <dbReference type="NCBI Taxonomy" id="1393499"/>
    <lineage>
        <taxon>Bacteria</taxon>
        <taxon>environmental samples</taxon>
    </lineage>
</organism>
<proteinExistence type="predicted"/>
<dbReference type="EMBL" id="KC246782">
    <property type="protein sequence ID" value="AHF24026.1"/>
    <property type="molecule type" value="Genomic_DNA"/>
</dbReference>
<reference evidence="1" key="1">
    <citation type="journal article" date="2013" name="PLoS ONE">
        <title>Metagenomic insights into the carbohydrate-active enzymes carried by the microorganisms adhering to solid digesta in the rumen of cows.</title>
        <authorList>
            <person name="Wang L."/>
            <person name="Hatem A."/>
            <person name="Catalyurek U.V."/>
            <person name="Morrison M."/>
            <person name="Yu Z."/>
        </authorList>
    </citation>
    <scope>NUCLEOTIDE SEQUENCE</scope>
</reference>
<dbReference type="AlphaFoldDB" id="W0FH43"/>